<name>A0ABM8AKF0_9DEIO</name>
<proteinExistence type="predicted"/>
<dbReference type="EMBL" id="AP026561">
    <property type="protein sequence ID" value="BDP43744.1"/>
    <property type="molecule type" value="Genomic_DNA"/>
</dbReference>
<accession>A0ABM8AKF0</accession>
<evidence type="ECO:0000313" key="2">
    <source>
        <dbReference type="EMBL" id="BDP44282.1"/>
    </source>
</evidence>
<organism evidence="2 3">
    <name type="scientific">Deinococcus aetherius</name>
    <dbReference type="NCBI Taxonomy" id="200252"/>
    <lineage>
        <taxon>Bacteria</taxon>
        <taxon>Thermotogati</taxon>
        <taxon>Deinococcota</taxon>
        <taxon>Deinococci</taxon>
        <taxon>Deinococcales</taxon>
        <taxon>Deinococcaceae</taxon>
        <taxon>Deinococcus</taxon>
    </lineage>
</organism>
<sequence length="260" mass="29327">MELTDPGFHFSVLSEFRSRLVGSSAHALLLDLMVERFRAEQLLKARGKQRTDSTHVLAAGREIHLTELVAETLRAALNDLATVVPGWLRGVTPLAWFDRYSWRSEEKHLPHTLPARTTYLVQVGQDGFALLDAIQTHAAGESMTVLGERPAVRILRQVWEHHFERQATACRGKEPGEWLPTGERVHSPYAPEAHFSDKRGVKWLGYKVHYTETCDQNDVHLIVDSDTCSAEIPDVASTRTIQRKLIKKNLCPQEHLVDAG</sequence>
<gene>
    <name evidence="1" type="ORF">DAETH_37130</name>
    <name evidence="2" type="ORF">DAETH_42510</name>
</gene>
<keyword evidence="2" id="KW-0614">Plasmid</keyword>
<dbReference type="RefSeq" id="WP_264777600.1">
    <property type="nucleotide sequence ID" value="NZ_AP026561.1"/>
</dbReference>
<evidence type="ECO:0008006" key="4">
    <source>
        <dbReference type="Google" id="ProtNLM"/>
    </source>
</evidence>
<geneLocation type="plasmid" evidence="2 3">
    <name>pDAETH-2</name>
</geneLocation>
<protein>
    <recommendedName>
        <fullName evidence="4">Transposase</fullName>
    </recommendedName>
</protein>
<evidence type="ECO:0000313" key="3">
    <source>
        <dbReference type="Proteomes" id="UP001064971"/>
    </source>
</evidence>
<dbReference type="EMBL" id="AP026562">
    <property type="protein sequence ID" value="BDP44282.1"/>
    <property type="molecule type" value="Genomic_DNA"/>
</dbReference>
<evidence type="ECO:0000313" key="1">
    <source>
        <dbReference type="EMBL" id="BDP43744.1"/>
    </source>
</evidence>
<keyword evidence="3" id="KW-1185">Reference proteome</keyword>
<geneLocation type="plasmid" evidence="1 3">
    <name>pDAETH-1</name>
</geneLocation>
<dbReference type="Proteomes" id="UP001064971">
    <property type="component" value="Plasmid pDAETH-1"/>
</dbReference>
<keyword evidence="1" id="KW-0449">Lipoprotein</keyword>
<reference evidence="2" key="1">
    <citation type="submission" date="2022-07" db="EMBL/GenBank/DDBJ databases">
        <title>Complete Genome Sequence of the Radioresistant Bacterium Deinococcus aetherius ST0316, Isolated from the Air Dust collected in Lower Stratosphere above Japan.</title>
        <authorList>
            <person name="Satoh K."/>
            <person name="Hagiwara K."/>
            <person name="Katsumata K."/>
            <person name="Kubo A."/>
            <person name="Yokobori S."/>
            <person name="Yamagishi A."/>
            <person name="Oono Y."/>
            <person name="Narumi I."/>
        </authorList>
    </citation>
    <scope>NUCLEOTIDE SEQUENCE</scope>
    <source>
        <strain evidence="2">ST0316</strain>
        <plasmid evidence="1">pDAETH-1</plasmid>
        <plasmid evidence="2">pDAETH-2</plasmid>
    </source>
</reference>
<dbReference type="Proteomes" id="UP001064971">
    <property type="component" value="Plasmid pDAETH-2"/>
</dbReference>